<evidence type="ECO:0000313" key="2">
    <source>
        <dbReference type="Proteomes" id="UP000030949"/>
    </source>
</evidence>
<dbReference type="Proteomes" id="UP000030949">
    <property type="component" value="Unassembled WGS sequence"/>
</dbReference>
<accession>A0A0B1ZBG0</accession>
<comment type="caution">
    <text evidence="1">The sequence shown here is derived from an EMBL/GenBank/DDBJ whole genome shotgun (WGS) entry which is preliminary data.</text>
</comment>
<evidence type="ECO:0000313" key="1">
    <source>
        <dbReference type="EMBL" id="KHK66737.1"/>
    </source>
</evidence>
<dbReference type="EMBL" id="JQGJ01000001">
    <property type="protein sequence ID" value="KHK66737.1"/>
    <property type="molecule type" value="Genomic_DNA"/>
</dbReference>
<sequence length="80" mass="9547">MRKTICARSYTRQLAEAVTDIQLWVNYFEISFRDFLTINEYVALGRRSTRGTQLVRRKSQTVCSQAKWHNMPIMFVQIWS</sequence>
<dbReference type="AlphaFoldDB" id="A0A0B1ZBG0"/>
<reference evidence="2" key="1">
    <citation type="submission" date="2015-03" db="EMBL/GenBank/DDBJ databases">
        <title>Pseudomonas frederiksbergensis hydrocarbon degrader.</title>
        <authorList>
            <person name="Brown L.M."/>
            <person name="Ruiz O.N."/>
            <person name="Mueller S."/>
            <person name="Gunasekera T.S."/>
        </authorList>
    </citation>
    <scope>NUCLEOTIDE SEQUENCE [LARGE SCALE GENOMIC DNA]</scope>
    <source>
        <strain evidence="2">SI8</strain>
    </source>
</reference>
<proteinExistence type="predicted"/>
<organism evidence="1 2">
    <name type="scientific">Pseudomonas frederiksbergensis</name>
    <dbReference type="NCBI Taxonomy" id="104087"/>
    <lineage>
        <taxon>Bacteria</taxon>
        <taxon>Pseudomonadati</taxon>
        <taxon>Pseudomonadota</taxon>
        <taxon>Gammaproteobacteria</taxon>
        <taxon>Pseudomonadales</taxon>
        <taxon>Pseudomonadaceae</taxon>
        <taxon>Pseudomonas</taxon>
    </lineage>
</organism>
<gene>
    <name evidence="1" type="ORF">JZ00_02540</name>
</gene>
<protein>
    <submittedName>
        <fullName evidence="1">Uncharacterized protein</fullName>
    </submittedName>
</protein>
<name>A0A0B1ZBG0_9PSED</name>